<evidence type="ECO:0000313" key="5">
    <source>
        <dbReference type="Proteomes" id="UP000516656"/>
    </source>
</evidence>
<organism evidence="3 5">
    <name type="scientific">Photobacterium damsela subsp. piscicida</name>
    <name type="common">Pasteurella piscicida</name>
    <dbReference type="NCBI Taxonomy" id="38294"/>
    <lineage>
        <taxon>Bacteria</taxon>
        <taxon>Pseudomonadati</taxon>
        <taxon>Pseudomonadota</taxon>
        <taxon>Gammaproteobacteria</taxon>
        <taxon>Vibrionales</taxon>
        <taxon>Vibrionaceae</taxon>
        <taxon>Photobacterium</taxon>
    </lineage>
</organism>
<evidence type="ECO:0000313" key="4">
    <source>
        <dbReference type="Proteomes" id="UP000218676"/>
    </source>
</evidence>
<feature type="signal peptide" evidence="1">
    <location>
        <begin position="1"/>
        <end position="19"/>
    </location>
</feature>
<reference evidence="3 5" key="3">
    <citation type="submission" date="2020-09" db="EMBL/GenBank/DDBJ databases">
        <title>Complete, closed and curated genome sequences of Photobacterium damselae subsp. piscicida isolates from Australia indicate localised evolution and additional plasmid-borne pathogenicity mechanisms.</title>
        <authorList>
            <person name="Baseggio L."/>
            <person name="Silayeva O."/>
            <person name="Buller N."/>
            <person name="Landos M."/>
            <person name="Engelstaedter J."/>
            <person name="Barnes A.C."/>
        </authorList>
    </citation>
    <scope>NUCLEOTIDE SEQUENCE [LARGE SCALE GENOMIC DNA]</scope>
    <source>
        <strain evidence="3 5">AS-16-0540-1</strain>
    </source>
</reference>
<accession>A0A1Q9GZH4</accession>
<gene>
    <name evidence="3" type="ORF">IC627_19850</name>
    <name evidence="2" type="ORF">PDPUS_2_01156</name>
</gene>
<feature type="chain" id="PRO_5011397456" evidence="1">
    <location>
        <begin position="20"/>
        <end position="116"/>
    </location>
</feature>
<dbReference type="EMBL" id="AP018046">
    <property type="protein sequence ID" value="BAX55742.1"/>
    <property type="molecule type" value="Genomic_DNA"/>
</dbReference>
<dbReference type="Proteomes" id="UP000516656">
    <property type="component" value="Chromosome 2"/>
</dbReference>
<reference evidence="4" key="2">
    <citation type="submission" date="2017-05" db="EMBL/GenBank/DDBJ databases">
        <title>Whole genome sequence of fish pathogenic bacteria, Photobacterium damselae subsp. piscicida, strain 91-197, isolated from hybrid striped bass (Morone sp.) in USA.</title>
        <authorList>
            <person name="Teru Y."/>
            <person name="Hikima J."/>
            <person name="Kono T."/>
            <person name="Sakai M."/>
            <person name="Takano T."/>
            <person name="Hawke J.P."/>
            <person name="Takeyama H."/>
            <person name="Aoki T."/>
        </authorList>
    </citation>
    <scope>NUCLEOTIDE SEQUENCE [LARGE SCALE GENOMIC DNA]</scope>
    <source>
        <strain evidence="4">91-197</strain>
    </source>
</reference>
<name>A0A1Q9GZH4_PHODP</name>
<keyword evidence="1" id="KW-0732">Signal</keyword>
<evidence type="ECO:0000256" key="1">
    <source>
        <dbReference type="SAM" id="SignalP"/>
    </source>
</evidence>
<dbReference type="RefSeq" id="WP_036765843.1">
    <property type="nucleotide sequence ID" value="NZ_AP018046.1"/>
</dbReference>
<evidence type="ECO:0000313" key="3">
    <source>
        <dbReference type="EMBL" id="QOD58069.1"/>
    </source>
</evidence>
<proteinExistence type="predicted"/>
<dbReference type="InterPro" id="IPR016879">
    <property type="entry name" value="UCP028299"/>
</dbReference>
<dbReference type="EMBL" id="CP061855">
    <property type="protein sequence ID" value="QOD58069.1"/>
    <property type="molecule type" value="Genomic_DNA"/>
</dbReference>
<reference evidence="2" key="1">
    <citation type="journal article" date="2017" name="Genome Announc.">
        <title>Whole-Genome Sequence of Photobacterium damselae subsp. piscicida Strain 91-197, Isolated from Hybrid Striped Bass (Morone sp.) in the United States.</title>
        <authorList>
            <person name="Teru Y."/>
            <person name="Hikima J."/>
            <person name="Kono T."/>
            <person name="Sakai M."/>
            <person name="Takano T."/>
            <person name="Hawke J.P."/>
            <person name="Takeyama H."/>
            <person name="Aoki T."/>
        </authorList>
    </citation>
    <scope>NUCLEOTIDE SEQUENCE</scope>
    <source>
        <strain evidence="2">91-197</strain>
    </source>
</reference>
<evidence type="ECO:0000313" key="2">
    <source>
        <dbReference type="EMBL" id="BAX55742.1"/>
    </source>
</evidence>
<dbReference type="AlphaFoldDB" id="A0A1Q9GZH4"/>
<sequence>MVKLISLLSGIVLSFAVNASPYTWKSQQTTIDGAQFTSSQQAFDAGLVLLRGFESKSAFELGKALNPILTDRVNPRSYQITQSKVKVDQFLNSQGDMIYQPIVDITYRYEARDRNN</sequence>
<dbReference type="PIRSF" id="PIRSF028299">
    <property type="entry name" value="UCP028299"/>
    <property type="match status" value="1"/>
</dbReference>
<protein>
    <submittedName>
        <fullName evidence="3">DUF3316 domain-containing protein</fullName>
    </submittedName>
</protein>
<dbReference type="Proteomes" id="UP000218676">
    <property type="component" value="Chromosome 2"/>
</dbReference>
<dbReference type="Pfam" id="PF11777">
    <property type="entry name" value="DUF3316"/>
    <property type="match status" value="1"/>
</dbReference>